<evidence type="ECO:0000313" key="4">
    <source>
        <dbReference type="Proteomes" id="UP000012488"/>
    </source>
</evidence>
<protein>
    <submittedName>
        <fullName evidence="3">Uncharacterized protein</fullName>
    </submittedName>
</protein>
<evidence type="ECO:0000256" key="1">
    <source>
        <dbReference type="SAM" id="MobiDB-lite"/>
    </source>
</evidence>
<sequence length="89" mass="8624">MQRLPIIVLATLALGGTAFAAEQGASSRTPGHEMQEHGSKAGSPGASGYAPGHEMKSGTSESTGSTSRTGGSATGTSGTSGTSGSGTRR</sequence>
<dbReference type="Proteomes" id="UP000012488">
    <property type="component" value="Chromosome"/>
</dbReference>
<feature type="compositionally biased region" description="Basic and acidic residues" evidence="1">
    <location>
        <begin position="30"/>
        <end position="39"/>
    </location>
</feature>
<organism evidence="3 4">
    <name type="scientific">Methylobacterium mesophilicum SR1.6/6</name>
    <dbReference type="NCBI Taxonomy" id="908290"/>
    <lineage>
        <taxon>Bacteria</taxon>
        <taxon>Pseudomonadati</taxon>
        <taxon>Pseudomonadota</taxon>
        <taxon>Alphaproteobacteria</taxon>
        <taxon>Hyphomicrobiales</taxon>
        <taxon>Methylobacteriaceae</taxon>
        <taxon>Methylobacterium</taxon>
    </lineage>
</organism>
<gene>
    <name evidence="3" type="ORF">MMSR116_21395</name>
</gene>
<reference evidence="3 4" key="1">
    <citation type="journal article" date="2012" name="Genet. Mol. Biol.">
        <title>Analysis of 16S rRNA and mxaF genes revealing insights into Methylobacterium niche-specific plant association.</title>
        <authorList>
            <person name="Dourado M.N."/>
            <person name="Andreote F.D."/>
            <person name="Dini-Andreote F."/>
            <person name="Conti R."/>
            <person name="Araujo J.M."/>
            <person name="Araujo W.L."/>
        </authorList>
    </citation>
    <scope>NUCLEOTIDE SEQUENCE [LARGE SCALE GENOMIC DNA]</scope>
    <source>
        <strain evidence="3 4">SR1.6/6</strain>
    </source>
</reference>
<accession>A0A6B9FNJ7</accession>
<evidence type="ECO:0000313" key="3">
    <source>
        <dbReference type="EMBL" id="QGY04173.1"/>
    </source>
</evidence>
<proteinExistence type="predicted"/>
<evidence type="ECO:0000256" key="2">
    <source>
        <dbReference type="SAM" id="SignalP"/>
    </source>
</evidence>
<dbReference type="RefSeq" id="WP_010687128.1">
    <property type="nucleotide sequence ID" value="NZ_CP043538.1"/>
</dbReference>
<feature type="chain" id="PRO_5025430986" evidence="2">
    <location>
        <begin position="21"/>
        <end position="89"/>
    </location>
</feature>
<dbReference type="EMBL" id="CP043538">
    <property type="protein sequence ID" value="QGY04173.1"/>
    <property type="molecule type" value="Genomic_DNA"/>
</dbReference>
<keyword evidence="2" id="KW-0732">Signal</keyword>
<dbReference type="AlphaFoldDB" id="A0A6B9FNJ7"/>
<reference evidence="3 4" key="2">
    <citation type="journal article" date="2013" name="Genome Announc.">
        <title>Draft Genome Sequence of Methylobacterium mesophilicum Strain SR1.6/6, Isolated from Citrus sinensis.</title>
        <authorList>
            <person name="Marinho Almeida D."/>
            <person name="Dini-Andreote F."/>
            <person name="Camargo Neves A.A."/>
            <person name="Juca Ramos R.T."/>
            <person name="Andreote F.D."/>
            <person name="Carneiro A.R."/>
            <person name="Oliveira de Souza Lima A."/>
            <person name="Caracciolo Gomes de Sa P.H."/>
            <person name="Ribeiro Barbosa M.S."/>
            <person name="Araujo W.L."/>
            <person name="Silva A."/>
        </authorList>
    </citation>
    <scope>NUCLEOTIDE SEQUENCE [LARGE SCALE GENOMIC DNA]</scope>
    <source>
        <strain evidence="3 4">SR1.6/6</strain>
    </source>
</reference>
<feature type="region of interest" description="Disordered" evidence="1">
    <location>
        <begin position="23"/>
        <end position="89"/>
    </location>
</feature>
<dbReference type="KEGG" id="mmes:MMSR116_21395"/>
<feature type="compositionally biased region" description="Low complexity" evidence="1">
    <location>
        <begin position="40"/>
        <end position="89"/>
    </location>
</feature>
<name>A0A6B9FNJ7_9HYPH</name>
<feature type="signal peptide" evidence="2">
    <location>
        <begin position="1"/>
        <end position="20"/>
    </location>
</feature>